<evidence type="ECO:0000313" key="7">
    <source>
        <dbReference type="Proteomes" id="UP000735302"/>
    </source>
</evidence>
<comment type="similarity">
    <text evidence="2">Belongs to the granulin family.</text>
</comment>
<sequence>AVCCSDKEHCCPAGYTCDVGAGTCNKGSDSLTWLTKMSSKSSPVETDVTCLDQSVCPSGNTCCENQQGGYGCCPLPNAVCCSDKEHCCPAGYTCDVGAGTCNKGSDRLTWLTKMLPKSSPVQIDVTCLDQSVCPTGYTCCKTQQGDYGCCAVPNAVCCSDGIHCCPAGFSCTDGGFCTKGDEMLTWSLNIASWSAQKESIAKDVTCPDRSTCPDGNTCCETGAGSYGCCPTKNAVCCADKLHFCPQNTVCDLVNLQCTGVGFAEPLHFIGN</sequence>
<dbReference type="SMART" id="SM00277">
    <property type="entry name" value="GRAN"/>
    <property type="match status" value="3"/>
</dbReference>
<feature type="domain" description="Granulins" evidence="5">
    <location>
        <begin position="158"/>
        <end position="171"/>
    </location>
</feature>
<dbReference type="Gene3D" id="2.10.25.160">
    <property type="entry name" value="Granulin"/>
    <property type="match status" value="4"/>
</dbReference>
<dbReference type="Proteomes" id="UP000735302">
    <property type="component" value="Unassembled WGS sequence"/>
</dbReference>
<dbReference type="PROSITE" id="PS00799">
    <property type="entry name" value="GRANULINS"/>
    <property type="match status" value="3"/>
</dbReference>
<proteinExistence type="inferred from homology"/>
<evidence type="ECO:0000259" key="5">
    <source>
        <dbReference type="PROSITE" id="PS00799"/>
    </source>
</evidence>
<name>A0AAV3YV39_9GAST</name>
<accession>A0AAV3YV39</accession>
<keyword evidence="4" id="KW-1015">Disulfide bond</keyword>
<dbReference type="InterPro" id="IPR037277">
    <property type="entry name" value="Granulin_sf"/>
</dbReference>
<dbReference type="EMBL" id="BLXT01001606">
    <property type="protein sequence ID" value="GFN86806.1"/>
    <property type="molecule type" value="Genomic_DNA"/>
</dbReference>
<comment type="subcellular location">
    <subcellularLocation>
        <location evidence="1">Secreted</location>
    </subcellularLocation>
</comment>
<feature type="non-terminal residue" evidence="6">
    <location>
        <position position="1"/>
    </location>
</feature>
<dbReference type="FunFam" id="2.10.25.160:FF:000001">
    <property type="entry name" value="Granulin precursor"/>
    <property type="match status" value="1"/>
</dbReference>
<evidence type="ECO:0000256" key="4">
    <source>
        <dbReference type="ARBA" id="ARBA00023157"/>
    </source>
</evidence>
<dbReference type="InterPro" id="IPR000118">
    <property type="entry name" value="Granulin"/>
</dbReference>
<comment type="caution">
    <text evidence="6">The sequence shown here is derived from an EMBL/GenBank/DDBJ whole genome shotgun (WGS) entry which is preliminary data.</text>
</comment>
<evidence type="ECO:0000313" key="6">
    <source>
        <dbReference type="EMBL" id="GFN86806.1"/>
    </source>
</evidence>
<dbReference type="PANTHER" id="PTHR12274:SF3">
    <property type="entry name" value="PROGRANULIN"/>
    <property type="match status" value="1"/>
</dbReference>
<feature type="domain" description="Granulins" evidence="5">
    <location>
        <begin position="81"/>
        <end position="94"/>
    </location>
</feature>
<reference evidence="6 7" key="1">
    <citation type="journal article" date="2021" name="Elife">
        <title>Chloroplast acquisition without the gene transfer in kleptoplastic sea slugs, Plakobranchus ocellatus.</title>
        <authorList>
            <person name="Maeda T."/>
            <person name="Takahashi S."/>
            <person name="Yoshida T."/>
            <person name="Shimamura S."/>
            <person name="Takaki Y."/>
            <person name="Nagai Y."/>
            <person name="Toyoda A."/>
            <person name="Suzuki Y."/>
            <person name="Arimoto A."/>
            <person name="Ishii H."/>
            <person name="Satoh N."/>
            <person name="Nishiyama T."/>
            <person name="Hasebe M."/>
            <person name="Maruyama T."/>
            <person name="Minagawa J."/>
            <person name="Obokata J."/>
            <person name="Shigenobu S."/>
        </authorList>
    </citation>
    <scope>NUCLEOTIDE SEQUENCE [LARGE SCALE GENOMIC DNA]</scope>
</reference>
<evidence type="ECO:0000256" key="2">
    <source>
        <dbReference type="ARBA" id="ARBA00010093"/>
    </source>
</evidence>
<organism evidence="6 7">
    <name type="scientific">Plakobranchus ocellatus</name>
    <dbReference type="NCBI Taxonomy" id="259542"/>
    <lineage>
        <taxon>Eukaryota</taxon>
        <taxon>Metazoa</taxon>
        <taxon>Spiralia</taxon>
        <taxon>Lophotrochozoa</taxon>
        <taxon>Mollusca</taxon>
        <taxon>Gastropoda</taxon>
        <taxon>Heterobranchia</taxon>
        <taxon>Euthyneura</taxon>
        <taxon>Panpulmonata</taxon>
        <taxon>Sacoglossa</taxon>
        <taxon>Placobranchoidea</taxon>
        <taxon>Plakobranchidae</taxon>
        <taxon>Plakobranchus</taxon>
    </lineage>
</organism>
<gene>
    <name evidence="6" type="ORF">PoB_001331200</name>
</gene>
<dbReference type="InterPro" id="IPR039036">
    <property type="entry name" value="Granulin_fam"/>
</dbReference>
<feature type="domain" description="Granulins" evidence="5">
    <location>
        <begin position="4"/>
        <end position="17"/>
    </location>
</feature>
<evidence type="ECO:0000256" key="1">
    <source>
        <dbReference type="ARBA" id="ARBA00004613"/>
    </source>
</evidence>
<dbReference type="SUPFAM" id="SSF57277">
    <property type="entry name" value="Granulin repeat"/>
    <property type="match status" value="3"/>
</dbReference>
<keyword evidence="3" id="KW-0964">Secreted</keyword>
<keyword evidence="7" id="KW-1185">Reference proteome</keyword>
<evidence type="ECO:0000256" key="3">
    <source>
        <dbReference type="ARBA" id="ARBA00022525"/>
    </source>
</evidence>
<dbReference type="Pfam" id="PF00396">
    <property type="entry name" value="Granulin"/>
    <property type="match status" value="4"/>
</dbReference>
<dbReference type="PANTHER" id="PTHR12274">
    <property type="entry name" value="GRANULIN"/>
    <property type="match status" value="1"/>
</dbReference>
<dbReference type="AlphaFoldDB" id="A0AAV3YV39"/>
<protein>
    <submittedName>
        <fullName evidence="6">Granulin-like protein</fullName>
    </submittedName>
</protein>
<dbReference type="GO" id="GO:0005576">
    <property type="term" value="C:extracellular region"/>
    <property type="evidence" value="ECO:0007669"/>
    <property type="project" value="UniProtKB-SubCell"/>
</dbReference>